<dbReference type="EMBL" id="PKMF04000536">
    <property type="protein sequence ID" value="KAK7826777.1"/>
    <property type="molecule type" value="Genomic_DNA"/>
</dbReference>
<evidence type="ECO:0000259" key="3">
    <source>
        <dbReference type="Pfam" id="PF23598"/>
    </source>
</evidence>
<feature type="domain" description="Disease resistance R13L4/SHOC-2-like LRR" evidence="3">
    <location>
        <begin position="33"/>
        <end position="169"/>
    </location>
</feature>
<dbReference type="Proteomes" id="UP000237347">
    <property type="component" value="Unassembled WGS sequence"/>
</dbReference>
<feature type="transmembrane region" description="Helical" evidence="2">
    <location>
        <begin position="307"/>
        <end position="328"/>
    </location>
</feature>
<reference evidence="4 5" key="1">
    <citation type="journal article" date="2018" name="Sci. Data">
        <title>The draft genome sequence of cork oak.</title>
        <authorList>
            <person name="Ramos A.M."/>
            <person name="Usie A."/>
            <person name="Barbosa P."/>
            <person name="Barros P.M."/>
            <person name="Capote T."/>
            <person name="Chaves I."/>
            <person name="Simoes F."/>
            <person name="Abreu I."/>
            <person name="Carrasquinho I."/>
            <person name="Faro C."/>
            <person name="Guimaraes J.B."/>
            <person name="Mendonca D."/>
            <person name="Nobrega F."/>
            <person name="Rodrigues L."/>
            <person name="Saibo N.J.M."/>
            <person name="Varela M.C."/>
            <person name="Egas C."/>
            <person name="Matos J."/>
            <person name="Miguel C.M."/>
            <person name="Oliveira M.M."/>
            <person name="Ricardo C.P."/>
            <person name="Goncalves S."/>
        </authorList>
    </citation>
    <scope>NUCLEOTIDE SEQUENCE [LARGE SCALE GENOMIC DNA]</scope>
    <source>
        <strain evidence="5">cv. HL8</strain>
    </source>
</reference>
<accession>A0AAW0JJD6</accession>
<comment type="caution">
    <text evidence="4">The sequence shown here is derived from an EMBL/GenBank/DDBJ whole genome shotgun (WGS) entry which is preliminary data.</text>
</comment>
<dbReference type="InterPro" id="IPR055414">
    <property type="entry name" value="LRR_R13L4/SHOC2-like"/>
</dbReference>
<dbReference type="Pfam" id="PF23598">
    <property type="entry name" value="LRR_14"/>
    <property type="match status" value="1"/>
</dbReference>
<proteinExistence type="predicted"/>
<sequence length="397" mass="44792">MQFLESIYRAKNLRTLFLLSRERDYEFEMLLSNSFCHFKYLRTLILDCPIKKLPNAVESLIHLRCLLISKNVEIVELPETFCNLCNLQTLNIENHSYFKKLPQGMSKLINLRHLIFHDDYYWGNVVFSKGIGKLIGLRTLSTFNISDKDDREGCKLGELKNLNQLRGALTINGMENVVNVDEAQNAQLKDKIHLRGLVLLFEPLDLLEYEEGINQSFSKNNTKEVTKRTGTRFPASLTSNWAGCICKETVNPNLIQSMGVGFVWVSDLPITSQPCIEQQADCLNVVQKATQGCESVYLKNQGMGARVFSLASVLNVLIVVLGNCEQITYESFSYMMTCEITISVGTLDALFVLLGAMVSKLFTNWKIYANKVTFSFCSMSSASNSDSLSLKAKVLSD</sequence>
<dbReference type="Gene3D" id="3.80.10.10">
    <property type="entry name" value="Ribonuclease Inhibitor"/>
    <property type="match status" value="1"/>
</dbReference>
<evidence type="ECO:0000313" key="5">
    <source>
        <dbReference type="Proteomes" id="UP000237347"/>
    </source>
</evidence>
<dbReference type="PANTHER" id="PTHR47186">
    <property type="entry name" value="LEUCINE-RICH REPEAT-CONTAINING PROTEIN 57"/>
    <property type="match status" value="1"/>
</dbReference>
<evidence type="ECO:0000256" key="1">
    <source>
        <dbReference type="ARBA" id="ARBA00022737"/>
    </source>
</evidence>
<feature type="transmembrane region" description="Helical" evidence="2">
    <location>
        <begin position="340"/>
        <end position="362"/>
    </location>
</feature>
<keyword evidence="1" id="KW-0677">Repeat</keyword>
<keyword evidence="5" id="KW-1185">Reference proteome</keyword>
<dbReference type="PANTHER" id="PTHR47186:SF30">
    <property type="entry name" value="EF-HAND DOMAIN-CONTAINING PROTEIN"/>
    <property type="match status" value="1"/>
</dbReference>
<keyword evidence="2" id="KW-0472">Membrane</keyword>
<protein>
    <submittedName>
        <fullName evidence="4">Disease resistance protein rga3</fullName>
    </submittedName>
</protein>
<organism evidence="4 5">
    <name type="scientific">Quercus suber</name>
    <name type="common">Cork oak</name>
    <dbReference type="NCBI Taxonomy" id="58331"/>
    <lineage>
        <taxon>Eukaryota</taxon>
        <taxon>Viridiplantae</taxon>
        <taxon>Streptophyta</taxon>
        <taxon>Embryophyta</taxon>
        <taxon>Tracheophyta</taxon>
        <taxon>Spermatophyta</taxon>
        <taxon>Magnoliopsida</taxon>
        <taxon>eudicotyledons</taxon>
        <taxon>Gunneridae</taxon>
        <taxon>Pentapetalae</taxon>
        <taxon>rosids</taxon>
        <taxon>fabids</taxon>
        <taxon>Fagales</taxon>
        <taxon>Fagaceae</taxon>
        <taxon>Quercus</taxon>
    </lineage>
</organism>
<dbReference type="InterPro" id="IPR032675">
    <property type="entry name" value="LRR_dom_sf"/>
</dbReference>
<keyword evidence="2" id="KW-1133">Transmembrane helix</keyword>
<dbReference type="AlphaFoldDB" id="A0AAW0JJD6"/>
<dbReference type="SUPFAM" id="SSF52058">
    <property type="entry name" value="L domain-like"/>
    <property type="match status" value="1"/>
</dbReference>
<name>A0AAW0JJD6_QUESU</name>
<gene>
    <name evidence="4" type="primary">RGA3_18</name>
    <name evidence="4" type="ORF">CFP56_031696</name>
</gene>
<evidence type="ECO:0000313" key="4">
    <source>
        <dbReference type="EMBL" id="KAK7826777.1"/>
    </source>
</evidence>
<evidence type="ECO:0000256" key="2">
    <source>
        <dbReference type="SAM" id="Phobius"/>
    </source>
</evidence>
<keyword evidence="2" id="KW-0812">Transmembrane</keyword>